<dbReference type="Pfam" id="PF03704">
    <property type="entry name" value="BTAD"/>
    <property type="match status" value="1"/>
</dbReference>
<evidence type="ECO:0000313" key="8">
    <source>
        <dbReference type="EMBL" id="MFC3897018.1"/>
    </source>
</evidence>
<keyword evidence="9" id="KW-1185">Reference proteome</keyword>
<dbReference type="SUPFAM" id="SSF48452">
    <property type="entry name" value="TPR-like"/>
    <property type="match status" value="2"/>
</dbReference>
<evidence type="ECO:0000256" key="2">
    <source>
        <dbReference type="ARBA" id="ARBA00023015"/>
    </source>
</evidence>
<feature type="domain" description="OmpR/PhoB-type" evidence="6">
    <location>
        <begin position="18"/>
        <end position="85"/>
    </location>
</feature>
<protein>
    <submittedName>
        <fullName evidence="8">BTAD domain-containing putative transcriptional regulator</fullName>
    </submittedName>
</protein>
<dbReference type="PANTHER" id="PTHR35807:SF1">
    <property type="entry name" value="TRANSCRIPTIONAL REGULATOR REDD"/>
    <property type="match status" value="1"/>
</dbReference>
<dbReference type="InterPro" id="IPR001867">
    <property type="entry name" value="OmpR/PhoB-type_DNA-bd"/>
</dbReference>
<dbReference type="Proteomes" id="UP001595690">
    <property type="component" value="Unassembled WGS sequence"/>
</dbReference>
<accession>A0ABV8C4S2</accession>
<evidence type="ECO:0000256" key="3">
    <source>
        <dbReference type="ARBA" id="ARBA00023125"/>
    </source>
</evidence>
<dbReference type="RefSeq" id="WP_382378496.1">
    <property type="nucleotide sequence ID" value="NZ_JBHRZI010000031.1"/>
</dbReference>
<gene>
    <name evidence="8" type="ORF">ACFOWZ_36545</name>
</gene>
<feature type="domain" description="Bacterial transcriptional activator" evidence="7">
    <location>
        <begin position="92"/>
        <end position="219"/>
    </location>
</feature>
<dbReference type="Gene3D" id="1.10.8.430">
    <property type="entry name" value="Helical domain of apoptotic protease-activating factors"/>
    <property type="match status" value="1"/>
</dbReference>
<dbReference type="InterPro" id="IPR051677">
    <property type="entry name" value="AfsR-DnrI-RedD_regulator"/>
</dbReference>
<dbReference type="InterPro" id="IPR042197">
    <property type="entry name" value="Apaf_helical"/>
</dbReference>
<feature type="repeat" description="TPR" evidence="5">
    <location>
        <begin position="707"/>
        <end position="740"/>
    </location>
</feature>
<dbReference type="SMART" id="SM01043">
    <property type="entry name" value="BTAD"/>
    <property type="match status" value="1"/>
</dbReference>
<dbReference type="SUPFAM" id="SSF46894">
    <property type="entry name" value="C-terminal effector domain of the bipartite response regulators"/>
    <property type="match status" value="1"/>
</dbReference>
<dbReference type="Gene3D" id="1.10.10.10">
    <property type="entry name" value="Winged helix-like DNA-binding domain superfamily/Winged helix DNA-binding domain"/>
    <property type="match status" value="2"/>
</dbReference>
<dbReference type="InterPro" id="IPR019734">
    <property type="entry name" value="TPR_rpt"/>
</dbReference>
<feature type="repeat" description="TPR" evidence="5">
    <location>
        <begin position="747"/>
        <end position="780"/>
    </location>
</feature>
<dbReference type="InterPro" id="IPR011990">
    <property type="entry name" value="TPR-like_helical_dom_sf"/>
</dbReference>
<reference evidence="9" key="1">
    <citation type="journal article" date="2019" name="Int. J. Syst. Evol. Microbiol.">
        <title>The Global Catalogue of Microorganisms (GCM) 10K type strain sequencing project: providing services to taxonomists for standard genome sequencing and annotation.</title>
        <authorList>
            <consortium name="The Broad Institute Genomics Platform"/>
            <consortium name="The Broad Institute Genome Sequencing Center for Infectious Disease"/>
            <person name="Wu L."/>
            <person name="Ma J."/>
        </authorList>
    </citation>
    <scope>NUCLEOTIDE SEQUENCE [LARGE SCALE GENOMIC DNA]</scope>
    <source>
        <strain evidence="9">CGMCC 4.7405</strain>
    </source>
</reference>
<evidence type="ECO:0000259" key="7">
    <source>
        <dbReference type="SMART" id="SM01043"/>
    </source>
</evidence>
<dbReference type="Pfam" id="PF13424">
    <property type="entry name" value="TPR_12"/>
    <property type="match status" value="1"/>
</dbReference>
<evidence type="ECO:0000259" key="6">
    <source>
        <dbReference type="SMART" id="SM00862"/>
    </source>
</evidence>
<dbReference type="CDD" id="cd15831">
    <property type="entry name" value="BTAD"/>
    <property type="match status" value="1"/>
</dbReference>
<keyword evidence="5" id="KW-0802">TPR repeat</keyword>
<keyword evidence="3" id="KW-0238">DNA-binding</keyword>
<dbReference type="EMBL" id="JBHRZI010000031">
    <property type="protein sequence ID" value="MFC3897018.1"/>
    <property type="molecule type" value="Genomic_DNA"/>
</dbReference>
<dbReference type="PROSITE" id="PS50005">
    <property type="entry name" value="TPR"/>
    <property type="match status" value="2"/>
</dbReference>
<dbReference type="Pfam" id="PF13374">
    <property type="entry name" value="TPR_10"/>
    <property type="match status" value="1"/>
</dbReference>
<dbReference type="Gene3D" id="1.25.40.10">
    <property type="entry name" value="Tetratricopeptide repeat domain"/>
    <property type="match status" value="3"/>
</dbReference>
<evidence type="ECO:0000256" key="1">
    <source>
        <dbReference type="ARBA" id="ARBA00005820"/>
    </source>
</evidence>
<dbReference type="InterPro" id="IPR027417">
    <property type="entry name" value="P-loop_NTPase"/>
</dbReference>
<dbReference type="SUPFAM" id="SSF52540">
    <property type="entry name" value="P-loop containing nucleoside triphosphate hydrolases"/>
    <property type="match status" value="1"/>
</dbReference>
<dbReference type="SMART" id="SM00028">
    <property type="entry name" value="TPR"/>
    <property type="match status" value="5"/>
</dbReference>
<proteinExistence type="inferred from homology"/>
<organism evidence="8 9">
    <name type="scientific">Lentzea rhizosphaerae</name>
    <dbReference type="NCBI Taxonomy" id="2041025"/>
    <lineage>
        <taxon>Bacteria</taxon>
        <taxon>Bacillati</taxon>
        <taxon>Actinomycetota</taxon>
        <taxon>Actinomycetes</taxon>
        <taxon>Pseudonocardiales</taxon>
        <taxon>Pseudonocardiaceae</taxon>
        <taxon>Lentzea</taxon>
    </lineage>
</organism>
<evidence type="ECO:0000313" key="9">
    <source>
        <dbReference type="Proteomes" id="UP001595690"/>
    </source>
</evidence>
<comment type="caution">
    <text evidence="8">The sequence shown here is derived from an EMBL/GenBank/DDBJ whole genome shotgun (WGS) entry which is preliminary data.</text>
</comment>
<evidence type="ECO:0000256" key="4">
    <source>
        <dbReference type="ARBA" id="ARBA00023163"/>
    </source>
</evidence>
<comment type="similarity">
    <text evidence="1">Belongs to the AfsR/DnrI/RedD regulatory family.</text>
</comment>
<dbReference type="InterPro" id="IPR016032">
    <property type="entry name" value="Sig_transdc_resp-reg_C-effctor"/>
</dbReference>
<dbReference type="PANTHER" id="PTHR35807">
    <property type="entry name" value="TRANSCRIPTIONAL REGULATOR REDD-RELATED"/>
    <property type="match status" value="1"/>
</dbReference>
<keyword evidence="2" id="KW-0805">Transcription regulation</keyword>
<name>A0ABV8C4S2_9PSEU</name>
<dbReference type="PRINTS" id="PR00364">
    <property type="entry name" value="DISEASERSIST"/>
</dbReference>
<dbReference type="SMART" id="SM00862">
    <property type="entry name" value="Trans_reg_C"/>
    <property type="match status" value="1"/>
</dbReference>
<sequence>MEVRSFGLLGPLDVVLDGRGVHIPPGKRRVVLAALLLRPGQVVGVDELVELAGGSRNALQTTVGRLREDLGHTELVRTRPGGYLLDVRPDEVDVHRFDRLEPREALALWRGRPFADIGSDALERDHLPALTEKYLATLEARIENDLRDGRHAQLVPELRTLTRQHPTRERMWAQLIVALHRCDRQTEALQAFDDIRGRLAEELGLDPGRDLQKAHQQVLTADNRPKARNDLPGDIPDFAGRADDLEEILAAVPSGCVAITAIDGMAGIGKTTLAVRAAHRLASRFPDAQLFVDLHSHTDGVEPRTPADALLELLTALGVPAQDIPDGLDARAARWRAEMAHRKALVVLDNAGSAAQVRPLLPGTGLVLVTSRRRLVDLDAAHTISLDVLSEEDSLRLLACIAGQRKLDQDLEAAREIVRLCGHLPLAVRIVGARWRTRPAWSARDVTRRLTEQRLTELTAGERSVAGAFALSYQQLTGEQQRLFRLLGLHTGEDWDAHLAAALLATTKAPAERLLDELLDVHLVQQKENGRYRFHDLLADHAKAVAAPEETQEAQLRILDFYLHCATVAGNLLSPGRPQIDTAVVHEPVEPPQFATPVAALEWLAAERLNVKAAVYLAAYQGHYRHAWQLPHHLAHFLLMRGYGRERVELHSIALAATHQLGDLKARAEALQGLGSAYLEDSNPKAEGYLHEALDLMRQIKDLRGEASTMGVLGTIARERRELDKAMEYFERGLTLMRQVEAKTGESSALHNIGVVYAERGEYGTALIYLEEALALQQKYGDARSCAIILHHIAYVHCNEFNDDLSLSFIERSLQAYHESGDWRGAMMAKSDFSYMFYAMGMHDRAHEMVRALIRQTTESMNLADVGTALATMAEVRDHTGQIAVLLSMSLDAELDGRLRDALRHAERCLALVRRAARGWGEARLLTQLSGLHLALGDPATALRVGEEAVRAAERLRQPRAIAVMKEILARATAPAAPAS</sequence>
<dbReference type="InterPro" id="IPR005158">
    <property type="entry name" value="BTAD"/>
</dbReference>
<dbReference type="InterPro" id="IPR036388">
    <property type="entry name" value="WH-like_DNA-bd_sf"/>
</dbReference>
<keyword evidence="4" id="KW-0804">Transcription</keyword>
<evidence type="ECO:0000256" key="5">
    <source>
        <dbReference type="PROSITE-ProRule" id="PRU00339"/>
    </source>
</evidence>